<evidence type="ECO:0000313" key="2">
    <source>
        <dbReference type="Proteomes" id="UP000368032"/>
    </source>
</evidence>
<dbReference type="InterPro" id="IPR013321">
    <property type="entry name" value="Arc_rbn_hlx_hlx"/>
</dbReference>
<dbReference type="RefSeq" id="WP_152067605.1">
    <property type="nucleotide sequence ID" value="NZ_CABWIF010000007.1"/>
</dbReference>
<dbReference type="GO" id="GO:0006355">
    <property type="term" value="P:regulation of DNA-templated transcription"/>
    <property type="evidence" value="ECO:0007669"/>
    <property type="project" value="InterPro"/>
</dbReference>
<proteinExistence type="predicted"/>
<dbReference type="EMBL" id="CABWIF010000007">
    <property type="protein sequence ID" value="VWL91424.1"/>
    <property type="molecule type" value="Genomic_DNA"/>
</dbReference>
<dbReference type="AlphaFoldDB" id="A0A5K1ISF4"/>
<reference evidence="1 2" key="1">
    <citation type="submission" date="2019-10" db="EMBL/GenBank/DDBJ databases">
        <authorList>
            <person name="Wolf R A."/>
        </authorList>
    </citation>
    <scope>NUCLEOTIDE SEQUENCE [LARGE SCALE GENOMIC DNA]</scope>
    <source>
        <strain evidence="1">Collinsella_aerofaciens_DSM_13712</strain>
    </source>
</reference>
<dbReference type="Proteomes" id="UP000368032">
    <property type="component" value="Unassembled WGS sequence"/>
</dbReference>
<evidence type="ECO:0000313" key="1">
    <source>
        <dbReference type="EMBL" id="VWL91424.1"/>
    </source>
</evidence>
<sequence length="126" mass="13929">MTTTAAQINVRLDADLKRSGDAALSRAGMTPSQAVRALWRLAASLADRPGALQDILSPGRARAEQREREKAAKHKLELIDQGSQLFAAVCRESGIDLAKVQPSDNEELKRNAYADRYGEEMSWLYE</sequence>
<protein>
    <submittedName>
        <fullName evidence="1">RelB_DinJ: addiction module antitoxin, RelB/DinJ family</fullName>
    </submittedName>
</protein>
<accession>A0A5K1ISF4</accession>
<dbReference type="Gene3D" id="1.10.1220.10">
    <property type="entry name" value="Met repressor-like"/>
    <property type="match status" value="1"/>
</dbReference>
<organism evidence="1 2">
    <name type="scientific">Collinsella aerofaciens</name>
    <dbReference type="NCBI Taxonomy" id="74426"/>
    <lineage>
        <taxon>Bacteria</taxon>
        <taxon>Bacillati</taxon>
        <taxon>Actinomycetota</taxon>
        <taxon>Coriobacteriia</taxon>
        <taxon>Coriobacteriales</taxon>
        <taxon>Coriobacteriaceae</taxon>
        <taxon>Collinsella</taxon>
    </lineage>
</organism>
<gene>
    <name evidence="1" type="ORF">CKJAJONC_01519</name>
</gene>
<name>A0A5K1ISF4_9ACTN</name>